<dbReference type="PANTHER" id="PTHR11538">
    <property type="entry name" value="PHENYLALANYL-TRNA SYNTHETASE"/>
    <property type="match status" value="1"/>
</dbReference>
<evidence type="ECO:0000256" key="1">
    <source>
        <dbReference type="ARBA" id="ARBA00004496"/>
    </source>
</evidence>
<dbReference type="InterPro" id="IPR004529">
    <property type="entry name" value="Phe-tRNA-synth_IIc_asu"/>
</dbReference>
<dbReference type="EMBL" id="DROD01000523">
    <property type="protein sequence ID" value="HHJ53158.1"/>
    <property type="molecule type" value="Genomic_DNA"/>
</dbReference>
<evidence type="ECO:0000256" key="10">
    <source>
        <dbReference type="ARBA" id="ARBA00022917"/>
    </source>
</evidence>
<evidence type="ECO:0000256" key="13">
    <source>
        <dbReference type="HAMAP-Rule" id="MF_00281"/>
    </source>
</evidence>
<sequence>MLNEIEKIKTQFEQDRQKVKDAAALEELRVKYLGRKGLISGAFAMMPDVPREQKPAFGKALNILKGQIEQEYRALKQKVGARAGSGKKLDLTLPGRRNFIGSKHPLLAVADEIKDIFRSLGFTVEDGPEVETDFYNFEALNIPKSHPARDMQDTLYITEDILLRTHTSPVQIRVMEKQKPPIRMIAPGRVYRRDTPDASHSPFFHQVEGLEVGKNISFADLKGVIEAFAHRMFGPDIKVRFRPSFFPFTEPSAEYDFSCVFCRGKGCRVCKNTGWMEISGSGMVHPNVFRAVGLDPEEYTGYAFGMGIDRIAMLKYGINDIRLFFENDLRFLTQF</sequence>
<evidence type="ECO:0000256" key="7">
    <source>
        <dbReference type="ARBA" id="ARBA00022741"/>
    </source>
</evidence>
<keyword evidence="9 13" id="KW-0460">Magnesium</keyword>
<dbReference type="FunFam" id="3.30.930.10:FF:000003">
    <property type="entry name" value="Phenylalanine--tRNA ligase alpha subunit"/>
    <property type="match status" value="1"/>
</dbReference>
<dbReference type="EC" id="6.1.1.20" evidence="13"/>
<comment type="catalytic activity">
    <reaction evidence="12 13">
        <text>tRNA(Phe) + L-phenylalanine + ATP = L-phenylalanyl-tRNA(Phe) + AMP + diphosphate + H(+)</text>
        <dbReference type="Rhea" id="RHEA:19413"/>
        <dbReference type="Rhea" id="RHEA-COMP:9668"/>
        <dbReference type="Rhea" id="RHEA-COMP:9699"/>
        <dbReference type="ChEBI" id="CHEBI:15378"/>
        <dbReference type="ChEBI" id="CHEBI:30616"/>
        <dbReference type="ChEBI" id="CHEBI:33019"/>
        <dbReference type="ChEBI" id="CHEBI:58095"/>
        <dbReference type="ChEBI" id="CHEBI:78442"/>
        <dbReference type="ChEBI" id="CHEBI:78531"/>
        <dbReference type="ChEBI" id="CHEBI:456215"/>
        <dbReference type="EC" id="6.1.1.20"/>
    </reaction>
</comment>
<gene>
    <name evidence="13" type="primary">pheS</name>
    <name evidence="15" type="ORF">ENJ89_08185</name>
</gene>
<protein>
    <recommendedName>
        <fullName evidence="13">Phenylalanine--tRNA ligase alpha subunit</fullName>
        <ecNumber evidence="13">6.1.1.20</ecNumber>
    </recommendedName>
    <alternativeName>
        <fullName evidence="13">Phenylalanyl-tRNA synthetase alpha subunit</fullName>
        <shortName evidence="13">PheRS</shortName>
    </alternativeName>
</protein>
<keyword evidence="8 13" id="KW-0067">ATP-binding</keyword>
<dbReference type="InterPro" id="IPR002319">
    <property type="entry name" value="Phenylalanyl-tRNA_Synthase"/>
</dbReference>
<keyword evidence="7 13" id="KW-0547">Nucleotide-binding</keyword>
<keyword evidence="11 13" id="KW-0030">Aminoacyl-tRNA synthetase</keyword>
<comment type="cofactor">
    <cofactor evidence="13">
        <name>Mg(2+)</name>
        <dbReference type="ChEBI" id="CHEBI:18420"/>
    </cofactor>
    <text evidence="13">Binds 2 magnesium ions per tetramer.</text>
</comment>
<evidence type="ECO:0000256" key="3">
    <source>
        <dbReference type="ARBA" id="ARBA00011209"/>
    </source>
</evidence>
<dbReference type="GO" id="GO:0006432">
    <property type="term" value="P:phenylalanyl-tRNA aminoacylation"/>
    <property type="evidence" value="ECO:0007669"/>
    <property type="project" value="UniProtKB-UniRule"/>
</dbReference>
<evidence type="ECO:0000256" key="5">
    <source>
        <dbReference type="ARBA" id="ARBA00022598"/>
    </source>
</evidence>
<dbReference type="InterPro" id="IPR006195">
    <property type="entry name" value="aa-tRNA-synth_II"/>
</dbReference>
<evidence type="ECO:0000256" key="2">
    <source>
        <dbReference type="ARBA" id="ARBA00010207"/>
    </source>
</evidence>
<evidence type="ECO:0000256" key="11">
    <source>
        <dbReference type="ARBA" id="ARBA00023146"/>
    </source>
</evidence>
<dbReference type="PROSITE" id="PS50862">
    <property type="entry name" value="AA_TRNA_LIGASE_II"/>
    <property type="match status" value="1"/>
</dbReference>
<dbReference type="Proteomes" id="UP000886124">
    <property type="component" value="Unassembled WGS sequence"/>
</dbReference>
<keyword evidence="10 13" id="KW-0648">Protein biosynthesis</keyword>
<organism evidence="15">
    <name type="scientific">Caldithrix abyssi</name>
    <dbReference type="NCBI Taxonomy" id="187145"/>
    <lineage>
        <taxon>Bacteria</taxon>
        <taxon>Pseudomonadati</taxon>
        <taxon>Calditrichota</taxon>
        <taxon>Calditrichia</taxon>
        <taxon>Calditrichales</taxon>
        <taxon>Calditrichaceae</taxon>
        <taxon>Caldithrix</taxon>
    </lineage>
</organism>
<dbReference type="PANTHER" id="PTHR11538:SF41">
    <property type="entry name" value="PHENYLALANINE--TRNA LIGASE, MITOCHONDRIAL"/>
    <property type="match status" value="1"/>
</dbReference>
<evidence type="ECO:0000256" key="6">
    <source>
        <dbReference type="ARBA" id="ARBA00022723"/>
    </source>
</evidence>
<dbReference type="SUPFAM" id="SSF55681">
    <property type="entry name" value="Class II aaRS and biotin synthetases"/>
    <property type="match status" value="1"/>
</dbReference>
<reference evidence="15" key="1">
    <citation type="journal article" date="2020" name="mSystems">
        <title>Genome- and Community-Level Interaction Insights into Carbon Utilization and Element Cycling Functions of Hydrothermarchaeota in Hydrothermal Sediment.</title>
        <authorList>
            <person name="Zhou Z."/>
            <person name="Liu Y."/>
            <person name="Xu W."/>
            <person name="Pan J."/>
            <person name="Luo Z.H."/>
            <person name="Li M."/>
        </authorList>
    </citation>
    <scope>NUCLEOTIDE SEQUENCE [LARGE SCALE GENOMIC DNA]</scope>
    <source>
        <strain evidence="15">HyVt-527</strain>
    </source>
</reference>
<dbReference type="InterPro" id="IPR022911">
    <property type="entry name" value="Phe_tRNA_ligase_alpha1_bac"/>
</dbReference>
<dbReference type="Pfam" id="PF01409">
    <property type="entry name" value="tRNA-synt_2d"/>
    <property type="match status" value="1"/>
</dbReference>
<evidence type="ECO:0000313" key="15">
    <source>
        <dbReference type="EMBL" id="HHJ53158.1"/>
    </source>
</evidence>
<evidence type="ECO:0000256" key="12">
    <source>
        <dbReference type="ARBA" id="ARBA00049255"/>
    </source>
</evidence>
<proteinExistence type="inferred from homology"/>
<comment type="subunit">
    <text evidence="3 13">Tetramer of two alpha and two beta subunits.</text>
</comment>
<keyword evidence="5 13" id="KW-0436">Ligase</keyword>
<evidence type="ECO:0000259" key="14">
    <source>
        <dbReference type="PROSITE" id="PS50862"/>
    </source>
</evidence>
<keyword evidence="4 13" id="KW-0963">Cytoplasm</keyword>
<evidence type="ECO:0000256" key="4">
    <source>
        <dbReference type="ARBA" id="ARBA00022490"/>
    </source>
</evidence>
<dbReference type="GO" id="GO:0000049">
    <property type="term" value="F:tRNA binding"/>
    <property type="evidence" value="ECO:0007669"/>
    <property type="project" value="InterPro"/>
</dbReference>
<dbReference type="Gene3D" id="3.30.930.10">
    <property type="entry name" value="Bira Bifunctional Protein, Domain 2"/>
    <property type="match status" value="1"/>
</dbReference>
<dbReference type="CDD" id="cd00496">
    <property type="entry name" value="PheRS_alpha_core"/>
    <property type="match status" value="1"/>
</dbReference>
<evidence type="ECO:0000256" key="9">
    <source>
        <dbReference type="ARBA" id="ARBA00022842"/>
    </source>
</evidence>
<dbReference type="GO" id="GO:0000287">
    <property type="term" value="F:magnesium ion binding"/>
    <property type="evidence" value="ECO:0007669"/>
    <property type="project" value="UniProtKB-UniRule"/>
</dbReference>
<dbReference type="GO" id="GO:0005524">
    <property type="term" value="F:ATP binding"/>
    <property type="evidence" value="ECO:0007669"/>
    <property type="project" value="UniProtKB-UniRule"/>
</dbReference>
<keyword evidence="6 13" id="KW-0479">Metal-binding</keyword>
<dbReference type="InterPro" id="IPR045864">
    <property type="entry name" value="aa-tRNA-synth_II/BPL/LPL"/>
</dbReference>
<name>A0A7V5UFC1_CALAY</name>
<comment type="caution">
    <text evidence="15">The sequence shown here is derived from an EMBL/GenBank/DDBJ whole genome shotgun (WGS) entry which is preliminary data.</text>
</comment>
<dbReference type="InterPro" id="IPR004188">
    <property type="entry name" value="Phe-tRNA_ligase_II_N"/>
</dbReference>
<accession>A0A7V5UFC1</accession>
<dbReference type="InterPro" id="IPR010978">
    <property type="entry name" value="tRNA-bd_arm"/>
</dbReference>
<dbReference type="HAMAP" id="MF_00281">
    <property type="entry name" value="Phe_tRNA_synth_alpha1"/>
    <property type="match status" value="1"/>
</dbReference>
<evidence type="ECO:0000256" key="8">
    <source>
        <dbReference type="ARBA" id="ARBA00022840"/>
    </source>
</evidence>
<comment type="similarity">
    <text evidence="2 13">Belongs to the class-II aminoacyl-tRNA synthetase family. Phe-tRNA synthetase alpha subunit type 1 subfamily.</text>
</comment>
<dbReference type="GO" id="GO:0004826">
    <property type="term" value="F:phenylalanine-tRNA ligase activity"/>
    <property type="evidence" value="ECO:0007669"/>
    <property type="project" value="UniProtKB-UniRule"/>
</dbReference>
<dbReference type="Pfam" id="PF02912">
    <property type="entry name" value="Phe_tRNA-synt_N"/>
    <property type="match status" value="1"/>
</dbReference>
<dbReference type="NCBIfam" id="TIGR00468">
    <property type="entry name" value="pheS"/>
    <property type="match status" value="1"/>
</dbReference>
<feature type="binding site" evidence="13">
    <location>
        <position position="250"/>
    </location>
    <ligand>
        <name>Mg(2+)</name>
        <dbReference type="ChEBI" id="CHEBI:18420"/>
        <note>shared with beta subunit</note>
    </ligand>
</feature>
<dbReference type="AlphaFoldDB" id="A0A7V5UFC1"/>
<comment type="subcellular location">
    <subcellularLocation>
        <location evidence="1 13">Cytoplasm</location>
    </subcellularLocation>
</comment>
<dbReference type="GO" id="GO:0005737">
    <property type="term" value="C:cytoplasm"/>
    <property type="evidence" value="ECO:0007669"/>
    <property type="project" value="UniProtKB-SubCell"/>
</dbReference>
<feature type="domain" description="Aminoacyl-transfer RNA synthetases class-II family profile" evidence="14">
    <location>
        <begin position="113"/>
        <end position="334"/>
    </location>
</feature>
<dbReference type="SUPFAM" id="SSF46589">
    <property type="entry name" value="tRNA-binding arm"/>
    <property type="match status" value="1"/>
</dbReference>